<feature type="domain" description="MPN" evidence="9">
    <location>
        <begin position="233"/>
        <end position="373"/>
    </location>
</feature>
<proteinExistence type="inferred from homology"/>
<dbReference type="GO" id="GO:0006511">
    <property type="term" value="P:ubiquitin-dependent protein catabolic process"/>
    <property type="evidence" value="ECO:0007669"/>
    <property type="project" value="InterPro"/>
</dbReference>
<dbReference type="AlphaFoldDB" id="A0A1Q3AI68"/>
<keyword evidence="6" id="KW-0509">mRNA transport</keyword>
<evidence type="ECO:0000256" key="7">
    <source>
        <dbReference type="ARBA" id="ARBA00023010"/>
    </source>
</evidence>
<protein>
    <recommendedName>
        <fullName evidence="5">Nuclear protein localization protein 4</fullName>
    </recommendedName>
</protein>
<evidence type="ECO:0000259" key="9">
    <source>
        <dbReference type="PROSITE" id="PS50249"/>
    </source>
</evidence>
<dbReference type="Pfam" id="PF05021">
    <property type="entry name" value="NPL4"/>
    <property type="match status" value="1"/>
</dbReference>
<dbReference type="GO" id="GO:0031965">
    <property type="term" value="C:nuclear membrane"/>
    <property type="evidence" value="ECO:0007669"/>
    <property type="project" value="UniProtKB-SubCell"/>
</dbReference>
<evidence type="ECO:0000313" key="11">
    <source>
        <dbReference type="Proteomes" id="UP000187013"/>
    </source>
</evidence>
<dbReference type="SUPFAM" id="SSF54236">
    <property type="entry name" value="Ubiquitin-like"/>
    <property type="match status" value="1"/>
</dbReference>
<dbReference type="GO" id="GO:0051028">
    <property type="term" value="P:mRNA transport"/>
    <property type="evidence" value="ECO:0007669"/>
    <property type="project" value="UniProtKB-KW"/>
</dbReference>
<dbReference type="InterPro" id="IPR007717">
    <property type="entry name" value="NPL4_C"/>
</dbReference>
<dbReference type="PROSITE" id="PS50249">
    <property type="entry name" value="MPN"/>
    <property type="match status" value="1"/>
</dbReference>
<dbReference type="InterPro" id="IPR024682">
    <property type="entry name" value="Npl4_Ub-like_dom"/>
</dbReference>
<dbReference type="Pfam" id="PF11543">
    <property type="entry name" value="UN_NPL4"/>
    <property type="match status" value="1"/>
</dbReference>
<organism evidence="10 11">
    <name type="scientific">Zygosaccharomyces rouxii</name>
    <dbReference type="NCBI Taxonomy" id="4956"/>
    <lineage>
        <taxon>Eukaryota</taxon>
        <taxon>Fungi</taxon>
        <taxon>Dikarya</taxon>
        <taxon>Ascomycota</taxon>
        <taxon>Saccharomycotina</taxon>
        <taxon>Saccharomycetes</taxon>
        <taxon>Saccharomycetales</taxon>
        <taxon>Saccharomycetaceae</taxon>
        <taxon>Zygosaccharomyces</taxon>
    </lineage>
</organism>
<dbReference type="Pfam" id="PF05020">
    <property type="entry name" value="zf-NPL4"/>
    <property type="match status" value="1"/>
</dbReference>
<comment type="caution">
    <text evidence="10">The sequence shown here is derived from an EMBL/GenBank/DDBJ whole genome shotgun (WGS) entry which is preliminary data.</text>
</comment>
<comment type="similarity">
    <text evidence="4">Belongs to the NPL4 family.</text>
</comment>
<keyword evidence="7" id="KW-0811">Translocation</keyword>
<gene>
    <name evidence="10" type="ORF">ZYGR_0AS06560</name>
</gene>
<dbReference type="CDD" id="cd08061">
    <property type="entry name" value="MPN_NPL4"/>
    <property type="match status" value="1"/>
</dbReference>
<keyword evidence="7" id="KW-0653">Protein transport</keyword>
<dbReference type="OrthoDB" id="10251089at2759"/>
<dbReference type="PANTHER" id="PTHR12710:SF0">
    <property type="entry name" value="NUCLEAR PROTEIN LOCALIZATION PROTEIN 4 HOMOLOG"/>
    <property type="match status" value="1"/>
</dbReference>
<keyword evidence="6" id="KW-0813">Transport</keyword>
<dbReference type="EMBL" id="BDGX01000045">
    <property type="protein sequence ID" value="GAV55332.1"/>
    <property type="molecule type" value="Genomic_DNA"/>
</dbReference>
<dbReference type="InterPro" id="IPR016563">
    <property type="entry name" value="Npl4"/>
</dbReference>
<reference evidence="10 11" key="1">
    <citation type="submission" date="2016-08" db="EMBL/GenBank/DDBJ databases">
        <title>Draft genome sequence of allopolyploid Zygosaccharomyces rouxii.</title>
        <authorList>
            <person name="Watanabe J."/>
            <person name="Uehara K."/>
            <person name="Mogi Y."/>
            <person name="Tsukioka Y."/>
        </authorList>
    </citation>
    <scope>NUCLEOTIDE SEQUENCE [LARGE SCALE GENOMIC DNA]</scope>
    <source>
        <strain evidence="10 11">NBRC 110957</strain>
    </source>
</reference>
<dbReference type="GO" id="GO:0005789">
    <property type="term" value="C:endoplasmic reticulum membrane"/>
    <property type="evidence" value="ECO:0007669"/>
    <property type="project" value="UniProtKB-SubCell"/>
</dbReference>
<evidence type="ECO:0000256" key="6">
    <source>
        <dbReference type="ARBA" id="ARBA00022816"/>
    </source>
</evidence>
<comment type="subcellular location">
    <subcellularLocation>
        <location evidence="3">Cytoplasm</location>
        <location evidence="3">Perinuclear region</location>
    </subcellularLocation>
    <subcellularLocation>
        <location evidence="2">Endoplasmic reticulum membrane</location>
        <topology evidence="2">Peripheral membrane protein</topology>
    </subcellularLocation>
    <subcellularLocation>
        <location evidence="1">Nucleus membrane</location>
        <topology evidence="1">Peripheral membrane protein</topology>
        <orientation evidence="1">Cytoplasmic side</orientation>
    </subcellularLocation>
</comment>
<dbReference type="PANTHER" id="PTHR12710">
    <property type="entry name" value="NUCLEAR PROTEIN LOCALIZATION 4"/>
    <property type="match status" value="1"/>
</dbReference>
<dbReference type="Proteomes" id="UP000187013">
    <property type="component" value="Unassembled WGS sequence"/>
</dbReference>
<evidence type="ECO:0000256" key="8">
    <source>
        <dbReference type="ARBA" id="ARBA00024703"/>
    </source>
</evidence>
<comment type="function">
    <text evidence="8">Involved in the import of nuclear-targeted proteins into the nucleus and the export of poly(A) RNA out of the nucleus. Has a role in the endoplasmic reticulum-associated degradation (ERAD) pathway.</text>
</comment>
<evidence type="ECO:0000256" key="2">
    <source>
        <dbReference type="ARBA" id="ARBA00004406"/>
    </source>
</evidence>
<dbReference type="GO" id="GO:0048471">
    <property type="term" value="C:perinuclear region of cytoplasm"/>
    <property type="evidence" value="ECO:0007669"/>
    <property type="project" value="UniProtKB-SubCell"/>
</dbReference>
<dbReference type="GO" id="GO:0015031">
    <property type="term" value="P:protein transport"/>
    <property type="evidence" value="ECO:0007669"/>
    <property type="project" value="UniProtKB-KW"/>
</dbReference>
<evidence type="ECO:0000256" key="1">
    <source>
        <dbReference type="ARBA" id="ARBA00004335"/>
    </source>
</evidence>
<evidence type="ECO:0000256" key="5">
    <source>
        <dbReference type="ARBA" id="ARBA00019709"/>
    </source>
</evidence>
<dbReference type="InterPro" id="IPR029071">
    <property type="entry name" value="Ubiquitin-like_domsf"/>
</dbReference>
<dbReference type="PIRSF" id="PIRSF010052">
    <property type="entry name" value="Polyub_prc_Npl4"/>
    <property type="match status" value="1"/>
</dbReference>
<evidence type="ECO:0000313" key="10">
    <source>
        <dbReference type="EMBL" id="GAV55332.1"/>
    </source>
</evidence>
<name>A0A1Q3AI68_ZYGRO</name>
<evidence type="ECO:0000256" key="3">
    <source>
        <dbReference type="ARBA" id="ARBA00004556"/>
    </source>
</evidence>
<dbReference type="InterPro" id="IPR007716">
    <property type="entry name" value="NPL4_Zn-bd_put"/>
</dbReference>
<dbReference type="GO" id="GO:0031625">
    <property type="term" value="F:ubiquitin protein ligase binding"/>
    <property type="evidence" value="ECO:0007669"/>
    <property type="project" value="TreeGrafter"/>
</dbReference>
<sequence>MILRIRSKEGMQRVSCDSGDLFGTVVEKILSHLNPSVDPATMTVGSKESTANEPIAGLVYRSIADLGLGHGDIVFVKYQERENEQPKEAASVNINANENVKASATTALPTQESPLDQELEKEEGLIPRTKSSLCRHGDNGMCEYCSPLPPWDKQYHDDRNIKHISFHSHLKQLNESTNKATGGSYIAPLSQPDFRINKRCINGHEPWPRGICSKCQPSAITLQQQNFRMVDHVEFQRSALINEFLEAWRYTGTQRFGYLYGNYQRYDATPLGVKAVVEAIYEPPQHDEQDGLTMDMEQVKEEMSKVDQLAKTFGLVPVGLIFTDLNDCGAGDGSVFCKRHKDSFFLSSLEVLMAARHQLSHPNISKFSEQGNYSSKFVTCVISGNLQNEIDIASYQVSTSAEALVDADMITGSTHPSMAFINETTSERYVPEIFYMRRNEYGLTIKENAKPAFPVDYLLLSLTHGFPLESSERRPLFATTADFPWANRQAMGLSQDHHELKRYLYSAATSGDFKLLQSKLSNFHLLLYLHSLEVLSPSEWLLLTDAVKTGEDEELFELISTPGWQTLVMILQES</sequence>
<dbReference type="InterPro" id="IPR037518">
    <property type="entry name" value="MPN"/>
</dbReference>
<dbReference type="Gene3D" id="3.10.20.90">
    <property type="entry name" value="Phosphatidylinositol 3-kinase Catalytic Subunit, Chain A, domain 1"/>
    <property type="match status" value="1"/>
</dbReference>
<accession>A0A1Q3AI68</accession>
<dbReference type="GO" id="GO:0043130">
    <property type="term" value="F:ubiquitin binding"/>
    <property type="evidence" value="ECO:0007669"/>
    <property type="project" value="TreeGrafter"/>
</dbReference>
<evidence type="ECO:0000256" key="4">
    <source>
        <dbReference type="ARBA" id="ARBA00011025"/>
    </source>
</evidence>